<dbReference type="EMBL" id="BKCG01000005">
    <property type="protein sequence ID" value="GER59910.1"/>
    <property type="molecule type" value="Genomic_DNA"/>
</dbReference>
<evidence type="ECO:0000313" key="1">
    <source>
        <dbReference type="EMBL" id="GER59910.1"/>
    </source>
</evidence>
<reference evidence="1 2" key="1">
    <citation type="submission" date="2019-08" db="EMBL/GenBank/DDBJ databases">
        <title>Draft genome sequence of Ulvibacter marinus type strain NBRC 109484.</title>
        <authorList>
            <person name="Kawano K."/>
            <person name="Ushijima N."/>
            <person name="Kihara M."/>
            <person name="Itoh H."/>
        </authorList>
    </citation>
    <scope>NUCLEOTIDE SEQUENCE [LARGE SCALE GENOMIC DNA]</scope>
    <source>
        <strain evidence="1 2">NBRC 109484</strain>
    </source>
</reference>
<sequence>MKNYTTIFLIFSIFSSCTQKEMGYKKEESILFNNVDLAVTKDTKRVYILTEKECPTCNKEFALFMEQNLKDSTALFIINAKGLQVDISMFETPKSNVIRKKFKDPFFQKTKAIVLTNKKIDTILEINVKDKKNQFAFLNNLN</sequence>
<gene>
    <name evidence="1" type="ORF">ULMA_20180</name>
</gene>
<organism evidence="1 2">
    <name type="scientific">Patiriisocius marinus</name>
    <dbReference type="NCBI Taxonomy" id="1397112"/>
    <lineage>
        <taxon>Bacteria</taxon>
        <taxon>Pseudomonadati</taxon>
        <taxon>Bacteroidota</taxon>
        <taxon>Flavobacteriia</taxon>
        <taxon>Flavobacteriales</taxon>
        <taxon>Flavobacteriaceae</taxon>
        <taxon>Patiriisocius</taxon>
    </lineage>
</organism>
<proteinExistence type="predicted"/>
<dbReference type="PROSITE" id="PS51257">
    <property type="entry name" value="PROKAR_LIPOPROTEIN"/>
    <property type="match status" value="1"/>
</dbReference>
<evidence type="ECO:0000313" key="2">
    <source>
        <dbReference type="Proteomes" id="UP000326509"/>
    </source>
</evidence>
<comment type="caution">
    <text evidence="1">The sequence shown here is derived from an EMBL/GenBank/DDBJ whole genome shotgun (WGS) entry which is preliminary data.</text>
</comment>
<dbReference type="Proteomes" id="UP000326509">
    <property type="component" value="Unassembled WGS sequence"/>
</dbReference>
<protein>
    <submittedName>
        <fullName evidence="1">Uncharacterized protein</fullName>
    </submittedName>
</protein>
<accession>A0A5J4J216</accession>
<dbReference type="AlphaFoldDB" id="A0A5J4J216"/>
<keyword evidence="2" id="KW-1185">Reference proteome</keyword>
<name>A0A5J4J216_9FLAO</name>